<dbReference type="GO" id="GO:0007005">
    <property type="term" value="P:mitochondrion organization"/>
    <property type="evidence" value="ECO:0007669"/>
    <property type="project" value="InterPro"/>
</dbReference>
<keyword evidence="4" id="KW-0812">Transmembrane</keyword>
<evidence type="ECO:0000256" key="6">
    <source>
        <dbReference type="ARBA" id="ARBA00023055"/>
    </source>
</evidence>
<dbReference type="AlphaFoldDB" id="A0A192ZJ04"/>
<keyword evidence="8" id="KW-0496">Mitochondrion</keyword>
<keyword evidence="6" id="KW-0445">Lipid transport</keyword>
<evidence type="ECO:0000256" key="8">
    <source>
        <dbReference type="ARBA" id="ARBA00023128"/>
    </source>
</evidence>
<dbReference type="PROSITE" id="PS51847">
    <property type="entry name" value="SMP"/>
    <property type="match status" value="1"/>
</dbReference>
<evidence type="ECO:0000256" key="2">
    <source>
        <dbReference type="ARBA" id="ARBA00022448"/>
    </source>
</evidence>
<dbReference type="InterPro" id="IPR027536">
    <property type="entry name" value="MDM34"/>
</dbReference>
<evidence type="ECO:0000256" key="5">
    <source>
        <dbReference type="ARBA" id="ARBA00022787"/>
    </source>
</evidence>
<feature type="domain" description="SMP-LTD" evidence="11">
    <location>
        <begin position="1"/>
        <end position="205"/>
    </location>
</feature>
<evidence type="ECO:0000256" key="9">
    <source>
        <dbReference type="ARBA" id="ARBA00023136"/>
    </source>
</evidence>
<dbReference type="GO" id="GO:0015914">
    <property type="term" value="P:phospholipid transport"/>
    <property type="evidence" value="ECO:0007669"/>
    <property type="project" value="TreeGrafter"/>
</dbReference>
<feature type="non-terminal residue" evidence="12">
    <location>
        <position position="244"/>
    </location>
</feature>
<evidence type="ECO:0000259" key="11">
    <source>
        <dbReference type="PROSITE" id="PS51847"/>
    </source>
</evidence>
<dbReference type="PANTHER" id="PTHR28185:SF1">
    <property type="entry name" value="MITOCHONDRIAL DISTRIBUTION AND MORPHOLOGY PROTEIN 34"/>
    <property type="match status" value="1"/>
</dbReference>
<name>A0A192ZJ04_9EUKA</name>
<sequence>MAFQFHWNARIQGIIESMFREKFDAAMRDGLELPPEIASPMTLVEFSVGHIPPEVVLEECMDLSEDKFQARFRFRYAGGARLLLQCDIQINPLGMPDELLNSTPSYGPFSTLVSQEKVVLPLRLGLSGFRLAGKLILVASKKAFPSVWNGAQSRPDLMRSARHHPVSSIRETRIDMPSLIRSISHGVCGVGIADKTPPRPMRTTPRSEGISSKGRRRRSKSMSERVALQVTLLCSPCHGVTIST</sequence>
<proteinExistence type="evidence at transcript level"/>
<keyword evidence="9" id="KW-0472">Membrane</keyword>
<evidence type="ECO:0000256" key="1">
    <source>
        <dbReference type="ARBA" id="ARBA00004370"/>
    </source>
</evidence>
<dbReference type="GO" id="GO:0032865">
    <property type="term" value="C:ERMES complex"/>
    <property type="evidence" value="ECO:0007669"/>
    <property type="project" value="InterPro"/>
</dbReference>
<dbReference type="EMBL" id="KT984575">
    <property type="protein sequence ID" value="ANM86795.1"/>
    <property type="molecule type" value="mRNA"/>
</dbReference>
<reference evidence="12" key="1">
    <citation type="journal article" date="2016" name="Mol. Biol. Evol.">
        <title>Novel hydrogenosomes in the microaerophilic jakobid Stygiella incarcerata.</title>
        <authorList>
            <person name="Leger M.M."/>
            <person name="Eme L."/>
            <person name="Hug L.A."/>
            <person name="Roger A.J."/>
        </authorList>
    </citation>
    <scope>NUCLEOTIDE SEQUENCE</scope>
</reference>
<keyword evidence="2" id="KW-0813">Transport</keyword>
<feature type="region of interest" description="Disordered" evidence="10">
    <location>
        <begin position="193"/>
        <end position="224"/>
    </location>
</feature>
<evidence type="ECO:0000256" key="4">
    <source>
        <dbReference type="ARBA" id="ARBA00022692"/>
    </source>
</evidence>
<feature type="compositionally biased region" description="Low complexity" evidence="10">
    <location>
        <begin position="201"/>
        <end position="212"/>
    </location>
</feature>
<dbReference type="InterPro" id="IPR058825">
    <property type="entry name" value="MDM34_N"/>
</dbReference>
<keyword evidence="7" id="KW-0446">Lipid-binding</keyword>
<evidence type="ECO:0000256" key="10">
    <source>
        <dbReference type="SAM" id="MobiDB-lite"/>
    </source>
</evidence>
<accession>A0A192ZJ04</accession>
<evidence type="ECO:0000313" key="12">
    <source>
        <dbReference type="EMBL" id="ANM86795.1"/>
    </source>
</evidence>
<dbReference type="Pfam" id="PF26545">
    <property type="entry name" value="Mdm34_N"/>
    <property type="match status" value="1"/>
</dbReference>
<evidence type="ECO:0000256" key="7">
    <source>
        <dbReference type="ARBA" id="ARBA00023121"/>
    </source>
</evidence>
<protein>
    <submittedName>
        <fullName evidence="12">Mdm34</fullName>
    </submittedName>
</protein>
<keyword evidence="3" id="KW-1134">Transmembrane beta strand</keyword>
<dbReference type="GO" id="GO:0008289">
    <property type="term" value="F:lipid binding"/>
    <property type="evidence" value="ECO:0007669"/>
    <property type="project" value="UniProtKB-KW"/>
</dbReference>
<gene>
    <name evidence="12" type="primary">MDM34</name>
</gene>
<dbReference type="PANTHER" id="PTHR28185">
    <property type="entry name" value="MITOCHONDRIAL DISTRIBUTION AND MORPHOLOGY PROTEIN 34"/>
    <property type="match status" value="1"/>
</dbReference>
<organism evidence="12">
    <name type="scientific">Stygiella incarcerata</name>
    <dbReference type="NCBI Taxonomy" id="1712417"/>
    <lineage>
        <taxon>Eukaryota</taxon>
        <taxon>Discoba</taxon>
        <taxon>Jakobida</taxon>
        <taxon>Andalucina</taxon>
        <taxon>Stygiellidae</taxon>
        <taxon>Stygiella</taxon>
    </lineage>
</organism>
<dbReference type="GO" id="GO:1990456">
    <property type="term" value="P:mitochondrion-endoplasmic reticulum membrane tethering"/>
    <property type="evidence" value="ECO:0007669"/>
    <property type="project" value="TreeGrafter"/>
</dbReference>
<evidence type="ECO:0000256" key="3">
    <source>
        <dbReference type="ARBA" id="ARBA00022452"/>
    </source>
</evidence>
<keyword evidence="5" id="KW-1000">Mitochondrion outer membrane</keyword>
<dbReference type="InterPro" id="IPR031468">
    <property type="entry name" value="SMP_LBD"/>
</dbReference>
<comment type="subcellular location">
    <subcellularLocation>
        <location evidence="1">Membrane</location>
    </subcellularLocation>
</comment>